<accession>A0A1Y5T762</accession>
<dbReference type="InParanoid" id="A0A1Y5T762"/>
<evidence type="ECO:0000259" key="1">
    <source>
        <dbReference type="Pfam" id="PF12849"/>
    </source>
</evidence>
<proteinExistence type="predicted"/>
<gene>
    <name evidence="2" type="ORF">OCH7691_02511</name>
</gene>
<dbReference type="OrthoDB" id="186379at2"/>
<protein>
    <submittedName>
        <fullName evidence="2">PBP superfamily domain protein</fullName>
    </submittedName>
</protein>
<dbReference type="SUPFAM" id="SSF53850">
    <property type="entry name" value="Periplasmic binding protein-like II"/>
    <property type="match status" value="1"/>
</dbReference>
<dbReference type="RefSeq" id="WP_085883857.1">
    <property type="nucleotide sequence ID" value="NZ_FWFR01000002.1"/>
</dbReference>
<evidence type="ECO:0000313" key="3">
    <source>
        <dbReference type="Proteomes" id="UP000193200"/>
    </source>
</evidence>
<dbReference type="Pfam" id="PF12849">
    <property type="entry name" value="PBP_like_2"/>
    <property type="match status" value="1"/>
</dbReference>
<reference evidence="2 3" key="1">
    <citation type="submission" date="2017-03" db="EMBL/GenBank/DDBJ databases">
        <authorList>
            <person name="Afonso C.L."/>
            <person name="Miller P.J."/>
            <person name="Scott M.A."/>
            <person name="Spackman E."/>
            <person name="Goraichik I."/>
            <person name="Dimitrov K.M."/>
            <person name="Suarez D.L."/>
            <person name="Swayne D.E."/>
        </authorList>
    </citation>
    <scope>NUCLEOTIDE SEQUENCE [LARGE SCALE GENOMIC DNA]</scope>
    <source>
        <strain evidence="2 3">CECT 7691</strain>
    </source>
</reference>
<sequence>MHHVVRRIVSGLQELFLPLIAVGAIGLASLAPAQAGERFITLASTTSTDNSGLFAYLLPIFEAKTGIAVRVVAVGTGQAIRIAQNGDADVILVHHKPSEEKLVADGHGIKRYDVMYNDFIVVGPADDPAGLATAANAADAFRRIGESAIPFTSRGDDSGTNKAEKALWKASGIDPAAASGDWYRELGAGMGATLNAAVAMDAYALSDRGTWLGFANKGSHRIVYEGDKALFNQYGVIVIDPKKHPHVKVADAQTFADWLIDPEGQAAIAAFRLHGEQAFFPNGRGAPVIN</sequence>
<name>A0A1Y5T762_9PROT</name>
<dbReference type="InterPro" id="IPR052738">
    <property type="entry name" value="ABC-Tungstate_binding"/>
</dbReference>
<evidence type="ECO:0000313" key="2">
    <source>
        <dbReference type="EMBL" id="SLN57399.1"/>
    </source>
</evidence>
<organism evidence="2 3">
    <name type="scientific">Oceanibacterium hippocampi</name>
    <dbReference type="NCBI Taxonomy" id="745714"/>
    <lineage>
        <taxon>Bacteria</taxon>
        <taxon>Pseudomonadati</taxon>
        <taxon>Pseudomonadota</taxon>
        <taxon>Alphaproteobacteria</taxon>
        <taxon>Sneathiellales</taxon>
        <taxon>Sneathiellaceae</taxon>
        <taxon>Oceanibacterium</taxon>
    </lineage>
</organism>
<dbReference type="InterPro" id="IPR024370">
    <property type="entry name" value="PBP_domain"/>
</dbReference>
<dbReference type="PANTHER" id="PTHR37945">
    <property type="entry name" value="EXTRACELLULAR TUNGSTATE BINDING PROTEIN"/>
    <property type="match status" value="1"/>
</dbReference>
<feature type="domain" description="PBP" evidence="1">
    <location>
        <begin position="33"/>
        <end position="263"/>
    </location>
</feature>
<keyword evidence="3" id="KW-1185">Reference proteome</keyword>
<dbReference type="PANTHER" id="PTHR37945:SF1">
    <property type="entry name" value="EXTRACELLULAR TUNGSTATE BINDING PROTEIN"/>
    <property type="match status" value="1"/>
</dbReference>
<dbReference type="Proteomes" id="UP000193200">
    <property type="component" value="Unassembled WGS sequence"/>
</dbReference>
<dbReference type="Gene3D" id="3.40.190.10">
    <property type="entry name" value="Periplasmic binding protein-like II"/>
    <property type="match status" value="2"/>
</dbReference>
<dbReference type="AlphaFoldDB" id="A0A1Y5T762"/>
<dbReference type="EMBL" id="FWFR01000002">
    <property type="protein sequence ID" value="SLN57399.1"/>
    <property type="molecule type" value="Genomic_DNA"/>
</dbReference>